<gene>
    <name evidence="7" type="ORF">O181_074966</name>
</gene>
<evidence type="ECO:0000256" key="1">
    <source>
        <dbReference type="ARBA" id="ARBA00009431"/>
    </source>
</evidence>
<comment type="similarity">
    <text evidence="1">Belongs to the peptidase S10 family.</text>
</comment>
<feature type="compositionally biased region" description="Polar residues" evidence="6">
    <location>
        <begin position="46"/>
        <end position="70"/>
    </location>
</feature>
<organism evidence="7 8">
    <name type="scientific">Austropuccinia psidii MF-1</name>
    <dbReference type="NCBI Taxonomy" id="1389203"/>
    <lineage>
        <taxon>Eukaryota</taxon>
        <taxon>Fungi</taxon>
        <taxon>Dikarya</taxon>
        <taxon>Basidiomycota</taxon>
        <taxon>Pucciniomycotina</taxon>
        <taxon>Pucciniomycetes</taxon>
        <taxon>Pucciniales</taxon>
        <taxon>Sphaerophragmiaceae</taxon>
        <taxon>Austropuccinia</taxon>
    </lineage>
</organism>
<feature type="region of interest" description="Disordered" evidence="6">
    <location>
        <begin position="46"/>
        <end position="71"/>
    </location>
</feature>
<keyword evidence="4" id="KW-0378">Hydrolase</keyword>
<comment type="caution">
    <text evidence="7">The sequence shown here is derived from an EMBL/GenBank/DDBJ whole genome shotgun (WGS) entry which is preliminary data.</text>
</comment>
<dbReference type="OrthoDB" id="443318at2759"/>
<dbReference type="PANTHER" id="PTHR11802">
    <property type="entry name" value="SERINE PROTEASE FAMILY S10 SERINE CARBOXYPEPTIDASE"/>
    <property type="match status" value="1"/>
</dbReference>
<dbReference type="Proteomes" id="UP000765509">
    <property type="component" value="Unassembled WGS sequence"/>
</dbReference>
<reference evidence="7" key="1">
    <citation type="submission" date="2021-03" db="EMBL/GenBank/DDBJ databases">
        <title>Draft genome sequence of rust myrtle Austropuccinia psidii MF-1, a brazilian biotype.</title>
        <authorList>
            <person name="Quecine M.C."/>
            <person name="Pachon D.M.R."/>
            <person name="Bonatelli M.L."/>
            <person name="Correr F.H."/>
            <person name="Franceschini L.M."/>
            <person name="Leite T.F."/>
            <person name="Margarido G.R.A."/>
            <person name="Almeida C.A."/>
            <person name="Ferrarezi J.A."/>
            <person name="Labate C.A."/>
        </authorList>
    </citation>
    <scope>NUCLEOTIDE SEQUENCE</scope>
    <source>
        <strain evidence="7">MF-1</strain>
    </source>
</reference>
<dbReference type="GO" id="GO:0004185">
    <property type="term" value="F:serine-type carboxypeptidase activity"/>
    <property type="evidence" value="ECO:0007669"/>
    <property type="project" value="InterPro"/>
</dbReference>
<dbReference type="PANTHER" id="PTHR11802:SF479">
    <property type="entry name" value="CARBOXYPEPTIDASE"/>
    <property type="match status" value="1"/>
</dbReference>
<dbReference type="AlphaFoldDB" id="A0A9Q3FDT2"/>
<dbReference type="InterPro" id="IPR001563">
    <property type="entry name" value="Peptidase_S10"/>
</dbReference>
<evidence type="ECO:0000313" key="8">
    <source>
        <dbReference type="Proteomes" id="UP000765509"/>
    </source>
</evidence>
<dbReference type="EMBL" id="AVOT02040087">
    <property type="protein sequence ID" value="MBW0535251.1"/>
    <property type="molecule type" value="Genomic_DNA"/>
</dbReference>
<dbReference type="Gene3D" id="3.40.50.1820">
    <property type="entry name" value="alpha/beta hydrolase"/>
    <property type="match status" value="1"/>
</dbReference>
<name>A0A9Q3FDT2_9BASI</name>
<protein>
    <recommendedName>
        <fullName evidence="9">Carboxypeptidase</fullName>
    </recommendedName>
</protein>
<keyword evidence="3" id="KW-0645">Protease</keyword>
<dbReference type="InterPro" id="IPR029058">
    <property type="entry name" value="AB_hydrolase_fold"/>
</dbReference>
<evidence type="ECO:0000256" key="6">
    <source>
        <dbReference type="SAM" id="MobiDB-lite"/>
    </source>
</evidence>
<sequence length="509" mass="57086">MKLFRSPVLAVLDGQGSSLAILVLVISFTGILSQITRSSSDNLNNHINLKPKSASNLDQTNSPSRFNSPQAKKFKMPRQLPAINFEIDQTYAGLLDISHGSSEHIKLFFFFVPSQTQRGAKDLTLWTNGGPGCSSLVGAFQENGPIMWDQGSETPIKNPYSWHTRSNMLYLEHPSQVGFSEGNVIVNNENQVAKFIFRFLNAWLKVFPEMANSNLYLTGESYAARYLSYTADLIYSKQDQLQLALKGLFVSDGFFADSMILQQIPVYPYVLKHQNAFKFNTTFMAKLKKVDQTCGYSQYMQKYLVYPPSGPLPNLNRASSLKPSVVKPECDIASLMSAALPQDFNFYNILKKKSYDYIFDSHPSYFNLYSVRSAFNVLGHKQWESCLTSNASLFPHGDQSPPPTLTVLPDVIRKNKRTILAHGHLDSVLFIQGAELSLQNLTWNGAQGFQNPKSQAFLVSSQIKGKYRSERGLTHITVDNSGHMFPHDEPQAALQVLEYLLGQRQSLSS</sequence>
<dbReference type="SUPFAM" id="SSF53474">
    <property type="entry name" value="alpha/beta-Hydrolases"/>
    <property type="match status" value="1"/>
</dbReference>
<keyword evidence="2" id="KW-0121">Carboxypeptidase</keyword>
<evidence type="ECO:0000256" key="4">
    <source>
        <dbReference type="ARBA" id="ARBA00022801"/>
    </source>
</evidence>
<proteinExistence type="inferred from homology"/>
<evidence type="ECO:0000256" key="3">
    <source>
        <dbReference type="ARBA" id="ARBA00022670"/>
    </source>
</evidence>
<keyword evidence="5" id="KW-0325">Glycoprotein</keyword>
<dbReference type="Pfam" id="PF00450">
    <property type="entry name" value="Peptidase_S10"/>
    <property type="match status" value="1"/>
</dbReference>
<evidence type="ECO:0000256" key="2">
    <source>
        <dbReference type="ARBA" id="ARBA00022645"/>
    </source>
</evidence>
<evidence type="ECO:0000256" key="5">
    <source>
        <dbReference type="ARBA" id="ARBA00023180"/>
    </source>
</evidence>
<evidence type="ECO:0000313" key="7">
    <source>
        <dbReference type="EMBL" id="MBW0535251.1"/>
    </source>
</evidence>
<dbReference type="GO" id="GO:0006508">
    <property type="term" value="P:proteolysis"/>
    <property type="evidence" value="ECO:0007669"/>
    <property type="project" value="UniProtKB-KW"/>
</dbReference>
<keyword evidence="8" id="KW-1185">Reference proteome</keyword>
<evidence type="ECO:0008006" key="9">
    <source>
        <dbReference type="Google" id="ProtNLM"/>
    </source>
</evidence>
<accession>A0A9Q3FDT2</accession>
<dbReference type="PRINTS" id="PR00724">
    <property type="entry name" value="CRBOXYPTASEC"/>
</dbReference>